<dbReference type="Proteomes" id="UP000002700">
    <property type="component" value="Chromosome II"/>
</dbReference>
<evidence type="ECO:0000256" key="1">
    <source>
        <dbReference type="PROSITE-ProRule" id="PRU00339"/>
    </source>
</evidence>
<sequence>MRVGHPARPEIEHRIRRHQHRALSRALLTLGRKHAVGMGSRNMGDYLAQDARIERITVRDPEARTWFDRGLLWAYGFNFEAAVDCFQEAARIDPDCVLAYWGIAYASGCNYNKQWKVFHPRMIARCMKLARDAIRRAQACRAGASALEMALVRAIECRFQAEGAHDEALLRRWNDDYARAMRDVYLSCPDNLDVAALFADALINRTPWKLWDMSSGKTADGADTDEAIAVLERALAQVDANGLAPHPGLLHVYIHTIEMSPTPEKALRAADALRDLAPDVGHLLHMASHIDILCGHYHDAIVANDRAIAANQRVLDRHPQWLEFRLYCVHDIHFKIYAAMMLGRFSAAWQGVLELEALITEALLRVEQPPMAYLLEGFLSVRVHVLIRFGKWREILEQPFPANAALYCNTTAMLHYARGIAYANLKLAGPAAQARRAFSIAQAALHEHRYVTNNTCADLLKIAACVLDGEIAYHEDRFDEAFAHLRRAVELDDGLEYMEPWGWMMPTRHPLGALLLAQGHVEEAERVYRADLGLDSTIYRSLQHPGNVWSLQGYVSCLRRLGKHETADALQPALDVARARADVEIGVSCFCAAPSKRGCCH</sequence>
<proteinExistence type="predicted"/>
<reference evidence="2 3" key="1">
    <citation type="submission" date="2005-09" db="EMBL/GenBank/DDBJ databases">
        <authorList>
            <person name="Woods D.E."/>
            <person name="Nierman W.C."/>
        </authorList>
    </citation>
    <scope>NUCLEOTIDE SEQUENCE [LARGE SCALE GENOMIC DNA]</scope>
    <source>
        <strain evidence="2 3">1710b</strain>
    </source>
</reference>
<evidence type="ECO:0000313" key="2">
    <source>
        <dbReference type="EMBL" id="ABA53518.1"/>
    </source>
</evidence>
<gene>
    <name evidence="2" type="ordered locus">BURPS1710b_A2608</name>
</gene>
<dbReference type="PANTHER" id="PTHR45588:SF1">
    <property type="entry name" value="WW DOMAIN-CONTAINING PROTEIN"/>
    <property type="match status" value="1"/>
</dbReference>
<keyword evidence="1" id="KW-0802">TPR repeat</keyword>
<dbReference type="InterPro" id="IPR011990">
    <property type="entry name" value="TPR-like_helical_dom_sf"/>
</dbReference>
<protein>
    <submittedName>
        <fullName evidence="2">TPR domain protein</fullName>
    </submittedName>
</protein>
<dbReference type="PROSITE" id="PS50005">
    <property type="entry name" value="TPR"/>
    <property type="match status" value="1"/>
</dbReference>
<organism evidence="2 3">
    <name type="scientific">Burkholderia pseudomallei (strain 1710b)</name>
    <dbReference type="NCBI Taxonomy" id="320372"/>
    <lineage>
        <taxon>Bacteria</taxon>
        <taxon>Pseudomonadati</taxon>
        <taxon>Pseudomonadota</taxon>
        <taxon>Betaproteobacteria</taxon>
        <taxon>Burkholderiales</taxon>
        <taxon>Burkholderiaceae</taxon>
        <taxon>Burkholderia</taxon>
        <taxon>pseudomallei group</taxon>
    </lineage>
</organism>
<dbReference type="PANTHER" id="PTHR45588">
    <property type="entry name" value="TPR DOMAIN-CONTAINING PROTEIN"/>
    <property type="match status" value="1"/>
</dbReference>
<dbReference type="Gene3D" id="1.25.40.10">
    <property type="entry name" value="Tetratricopeptide repeat domain"/>
    <property type="match status" value="2"/>
</dbReference>
<accession>Q3JF95</accession>
<feature type="repeat" description="TPR" evidence="1">
    <location>
        <begin position="63"/>
        <end position="96"/>
    </location>
</feature>
<dbReference type="HOGENOM" id="CLU_011527_0_1_4"/>
<dbReference type="SMART" id="SM00028">
    <property type="entry name" value="TPR"/>
    <property type="match status" value="2"/>
</dbReference>
<evidence type="ECO:0000313" key="3">
    <source>
        <dbReference type="Proteomes" id="UP000002700"/>
    </source>
</evidence>
<name>Q3JF95_BURP1</name>
<dbReference type="SUPFAM" id="SSF48452">
    <property type="entry name" value="TPR-like"/>
    <property type="match status" value="2"/>
</dbReference>
<dbReference type="EMBL" id="CP000125">
    <property type="protein sequence ID" value="ABA53518.1"/>
    <property type="molecule type" value="Genomic_DNA"/>
</dbReference>
<dbReference type="EnsemblBacteria" id="ABA53518">
    <property type="protein sequence ID" value="ABA53518"/>
    <property type="gene ID" value="BURPS1710b_A2608"/>
</dbReference>
<dbReference type="AlphaFoldDB" id="Q3JF95"/>
<dbReference type="KEGG" id="bpm:BURPS1710b_A2608"/>
<dbReference type="InterPro" id="IPR019734">
    <property type="entry name" value="TPR_rpt"/>
</dbReference>